<dbReference type="GO" id="GO:0005737">
    <property type="term" value="C:cytoplasm"/>
    <property type="evidence" value="ECO:0007669"/>
    <property type="project" value="UniProtKB-SubCell"/>
</dbReference>
<keyword evidence="3 14" id="KW-0645">Protease</keyword>
<dbReference type="InterPro" id="IPR015947">
    <property type="entry name" value="PUA-like_sf"/>
</dbReference>
<dbReference type="Pfam" id="PF22667">
    <property type="entry name" value="Lon_lid"/>
    <property type="match status" value="1"/>
</dbReference>
<dbReference type="SMART" id="SM00464">
    <property type="entry name" value="LON"/>
    <property type="match status" value="1"/>
</dbReference>
<evidence type="ECO:0000256" key="18">
    <source>
        <dbReference type="PROSITE-ProRule" id="PRU01122"/>
    </source>
</evidence>
<dbReference type="Pfam" id="PF00004">
    <property type="entry name" value="AAA"/>
    <property type="match status" value="1"/>
</dbReference>
<dbReference type="GO" id="GO:0004252">
    <property type="term" value="F:serine-type endopeptidase activity"/>
    <property type="evidence" value="ECO:0007669"/>
    <property type="project" value="UniProtKB-UniRule"/>
</dbReference>
<keyword evidence="7 14" id="KW-0067">ATP-binding</keyword>
<name>A0A934KDH9_9BACT</name>
<dbReference type="SUPFAM" id="SSF54211">
    <property type="entry name" value="Ribosomal protein S5 domain 2-like"/>
    <property type="match status" value="1"/>
</dbReference>
<keyword evidence="4 14" id="KW-0547">Nucleotide-binding</keyword>
<dbReference type="PROSITE" id="PS51786">
    <property type="entry name" value="LON_PROTEOLYTIC"/>
    <property type="match status" value="1"/>
</dbReference>
<keyword evidence="2 14" id="KW-0963">Cytoplasm</keyword>
<evidence type="ECO:0000256" key="13">
    <source>
        <dbReference type="ARBA" id="ARBA00082722"/>
    </source>
</evidence>
<comment type="caution">
    <text evidence="24">The sequence shown here is derived from an EMBL/GenBank/DDBJ whole genome shotgun (WGS) entry which is preliminary data.</text>
</comment>
<dbReference type="Gene3D" id="2.30.130.40">
    <property type="entry name" value="LON domain-like"/>
    <property type="match status" value="1"/>
</dbReference>
<dbReference type="Gene3D" id="3.30.230.10">
    <property type="match status" value="1"/>
</dbReference>
<dbReference type="InterPro" id="IPR003959">
    <property type="entry name" value="ATPase_AAA_core"/>
</dbReference>
<dbReference type="InterPro" id="IPR027065">
    <property type="entry name" value="Lon_Prtase"/>
</dbReference>
<comment type="catalytic activity">
    <reaction evidence="9 14 15 18">
        <text>Hydrolysis of proteins in presence of ATP.</text>
        <dbReference type="EC" id="3.4.21.53"/>
    </reaction>
</comment>
<dbReference type="Pfam" id="PF05362">
    <property type="entry name" value="Lon_C"/>
    <property type="match status" value="1"/>
</dbReference>
<dbReference type="GO" id="GO:0016887">
    <property type="term" value="F:ATP hydrolysis activity"/>
    <property type="evidence" value="ECO:0007669"/>
    <property type="project" value="UniProtKB-UniRule"/>
</dbReference>
<dbReference type="InterPro" id="IPR008269">
    <property type="entry name" value="Lon_proteolytic"/>
</dbReference>
<evidence type="ECO:0000256" key="4">
    <source>
        <dbReference type="ARBA" id="ARBA00022741"/>
    </source>
</evidence>
<dbReference type="GO" id="GO:0006515">
    <property type="term" value="P:protein quality control for misfolded or incompletely synthesized proteins"/>
    <property type="evidence" value="ECO:0007669"/>
    <property type="project" value="UniProtKB-UniRule"/>
</dbReference>
<reference evidence="24 25" key="1">
    <citation type="submission" date="2020-10" db="EMBL/GenBank/DDBJ databases">
        <title>Ca. Dormibacterota MAGs.</title>
        <authorList>
            <person name="Montgomery K."/>
        </authorList>
    </citation>
    <scope>NUCLEOTIDE SEQUENCE [LARGE SCALE GENOMIC DNA]</scope>
    <source>
        <strain evidence="24">Mitchell_Peninsula_5</strain>
    </source>
</reference>
<dbReference type="PIRSF" id="PIRSF001174">
    <property type="entry name" value="Lon_proteas"/>
    <property type="match status" value="1"/>
</dbReference>
<evidence type="ECO:0000256" key="12">
    <source>
        <dbReference type="ARBA" id="ARBA00071934"/>
    </source>
</evidence>
<evidence type="ECO:0000256" key="3">
    <source>
        <dbReference type="ARBA" id="ARBA00022670"/>
    </source>
</evidence>
<protein>
    <recommendedName>
        <fullName evidence="12 14">Lon protease</fullName>
        <ecNumber evidence="11 14">3.4.21.53</ecNumber>
    </recommendedName>
    <alternativeName>
        <fullName evidence="13 14">ATP-dependent protease La</fullName>
    </alternativeName>
</protein>
<keyword evidence="20" id="KW-0175">Coiled coil</keyword>
<evidence type="ECO:0000256" key="8">
    <source>
        <dbReference type="ARBA" id="ARBA00023016"/>
    </source>
</evidence>
<evidence type="ECO:0000313" key="25">
    <source>
        <dbReference type="Proteomes" id="UP000614410"/>
    </source>
</evidence>
<dbReference type="FunFam" id="3.40.50.300:FF:000021">
    <property type="entry name" value="Lon protease homolog"/>
    <property type="match status" value="1"/>
</dbReference>
<dbReference type="Gene3D" id="1.20.58.1480">
    <property type="match status" value="1"/>
</dbReference>
<dbReference type="PRINTS" id="PR00830">
    <property type="entry name" value="ENDOLAPTASE"/>
</dbReference>
<dbReference type="PROSITE" id="PS51787">
    <property type="entry name" value="LON_N"/>
    <property type="match status" value="1"/>
</dbReference>
<dbReference type="InterPro" id="IPR003111">
    <property type="entry name" value="Lon_prtase_N"/>
</dbReference>
<evidence type="ECO:0000256" key="19">
    <source>
        <dbReference type="RuleBase" id="RU000591"/>
    </source>
</evidence>
<evidence type="ECO:0000313" key="24">
    <source>
        <dbReference type="EMBL" id="MBJ7608384.1"/>
    </source>
</evidence>
<dbReference type="Gene3D" id="1.20.5.5270">
    <property type="match status" value="1"/>
</dbReference>
<evidence type="ECO:0000259" key="23">
    <source>
        <dbReference type="PROSITE" id="PS51787"/>
    </source>
</evidence>
<dbReference type="Gene3D" id="3.40.50.300">
    <property type="entry name" value="P-loop containing nucleotide triphosphate hydrolases"/>
    <property type="match status" value="1"/>
</dbReference>
<evidence type="ECO:0000256" key="2">
    <source>
        <dbReference type="ARBA" id="ARBA00022490"/>
    </source>
</evidence>
<evidence type="ECO:0000259" key="22">
    <source>
        <dbReference type="PROSITE" id="PS51786"/>
    </source>
</evidence>
<dbReference type="AlphaFoldDB" id="A0A934KDH9"/>
<evidence type="ECO:0000256" key="15">
    <source>
        <dbReference type="PIRNR" id="PIRNR001174"/>
    </source>
</evidence>
<keyword evidence="6 14" id="KW-0720">Serine protease</keyword>
<keyword evidence="8 14" id="KW-0346">Stress response</keyword>
<comment type="subcellular location">
    <subcellularLocation>
        <location evidence="1 14 15">Cytoplasm</location>
    </subcellularLocation>
</comment>
<dbReference type="GO" id="GO:0004176">
    <property type="term" value="F:ATP-dependent peptidase activity"/>
    <property type="evidence" value="ECO:0007669"/>
    <property type="project" value="UniProtKB-UniRule"/>
</dbReference>
<evidence type="ECO:0000256" key="11">
    <source>
        <dbReference type="ARBA" id="ARBA00066743"/>
    </source>
</evidence>
<dbReference type="InterPro" id="IPR054594">
    <property type="entry name" value="Lon_lid"/>
</dbReference>
<dbReference type="InterPro" id="IPR027417">
    <property type="entry name" value="P-loop_NTPase"/>
</dbReference>
<feature type="binding site" evidence="14 17">
    <location>
        <begin position="424"/>
        <end position="431"/>
    </location>
    <ligand>
        <name>ATP</name>
        <dbReference type="ChEBI" id="CHEBI:30616"/>
    </ligand>
</feature>
<evidence type="ECO:0000256" key="7">
    <source>
        <dbReference type="ARBA" id="ARBA00022840"/>
    </source>
</evidence>
<dbReference type="InterPro" id="IPR027543">
    <property type="entry name" value="Lon_bac"/>
</dbReference>
<dbReference type="Gene3D" id="1.10.8.60">
    <property type="match status" value="1"/>
</dbReference>
<evidence type="ECO:0000256" key="14">
    <source>
        <dbReference type="HAMAP-Rule" id="MF_01973"/>
    </source>
</evidence>
<feature type="active site" evidence="14 16">
    <location>
        <position position="746"/>
    </location>
</feature>
<comment type="function">
    <text evidence="10 14">ATP-dependent serine protease that mediates the selective degradation of mutant and abnormal proteins as well as certain short-lived regulatory proteins. Required for cellular homeostasis and for survival from DNA damage and developmental changes induced by stress. Degrades polypeptides processively to yield small peptide fragments that are 5 to 10 amino acids long. Binds to DNA in a double-stranded, site-specific manner.</text>
</comment>
<accession>A0A934KDH9</accession>
<dbReference type="NCBIfam" id="TIGR00763">
    <property type="entry name" value="lon"/>
    <property type="match status" value="1"/>
</dbReference>
<sequence length="868" mass="93359">MPVDDPALNAPPADAAPERLPVVPLRDNVVFPQQLAPLAAGRSRSVAGLQVAANGDARVILAVQKDAHPDDVALDDLHPIAVVATVGALRLLPGSGAHALVEGQQRVRLRSFEQDGDHWSATSEAVADDEASDTESDALAGSVRQLFAEYVTAGGQVGPEVAAAMARAIGPARVADIASAAPDLTVAERVELLQTLNVVQRLRRLAPLLGRQVEVASMRTRIHDDVTRTINKSQREHILREQLRAVRKELAELDGESDDAEDLTGRIEALGMPPAVRVRALKEVARLEQIPSASPELGMVRSWVDWLLDLPWGEPPAADIDIDRAAAILDEDHYGLAKVKDRILEWMAVRDRAQRRAAASAAAADAASSAPVTADGAAEIIPAAIPDHAVPGADSATDERRDRGVDLTTRPPRVLQTPILCLVGPPGVGKTSLGRSIARAMDRRFVRLSLGGIRDEAEIRGHRRTYIGALPGRIIQSMKQAGTVNPVIMLDEIDKVGTDFRGDPSAALLEVLDPEQNREFSDHYLEVPYDLSKVLFITTANMVDTISPALRDRMEVIRISGYTEAEKLGIAERHLLPRQLEQHGLDNGELTIPHDTLVSILRGYTREAGVRQLDRTIAEIARKVPRRLAGGVASVVVQPAELSDFIGPQRFEYGEAQEVDEVGAVTGVVVSEVGGDIVTVEVLAIQGSPDLSLTGQLGAVMEESAKAALSWARVHAIEYGAPRDFFDTHALHVHVPAGAIPKDGPSAGVTMVTAMVSVASGRPVRRDVAMTGEVTLRGRVLPIGGVKDKLLAAHRSGLTTFILPRKNMRDLDEIPQEVLDTVEVVPADNVQEVLARALVDAPAQRRERRTGFMLPLRGDDPPRPTITA</sequence>
<dbReference type="InterPro" id="IPR008268">
    <property type="entry name" value="Peptidase_S16_AS"/>
</dbReference>
<dbReference type="InterPro" id="IPR004815">
    <property type="entry name" value="Lon_bac/euk-typ"/>
</dbReference>
<feature type="domain" description="Lon proteolytic" evidence="22">
    <location>
        <begin position="659"/>
        <end position="840"/>
    </location>
</feature>
<evidence type="ECO:0000256" key="20">
    <source>
        <dbReference type="SAM" id="Coils"/>
    </source>
</evidence>
<dbReference type="PANTHER" id="PTHR10046">
    <property type="entry name" value="ATP DEPENDENT LON PROTEASE FAMILY MEMBER"/>
    <property type="match status" value="1"/>
</dbReference>
<evidence type="ECO:0000256" key="16">
    <source>
        <dbReference type="PIRSR" id="PIRSR001174-1"/>
    </source>
</evidence>
<dbReference type="GO" id="GO:0005524">
    <property type="term" value="F:ATP binding"/>
    <property type="evidence" value="ECO:0007669"/>
    <property type="project" value="UniProtKB-UniRule"/>
</dbReference>
<evidence type="ECO:0000256" key="9">
    <source>
        <dbReference type="ARBA" id="ARBA00050665"/>
    </source>
</evidence>
<feature type="domain" description="Lon N-terminal" evidence="23">
    <location>
        <begin position="20"/>
        <end position="213"/>
    </location>
</feature>
<feature type="coiled-coil region" evidence="20">
    <location>
        <begin position="236"/>
        <end position="263"/>
    </location>
</feature>
<dbReference type="InterPro" id="IPR046336">
    <property type="entry name" value="Lon_prtase_N_sf"/>
</dbReference>
<dbReference type="GO" id="GO:0034605">
    <property type="term" value="P:cellular response to heat"/>
    <property type="evidence" value="ECO:0007669"/>
    <property type="project" value="UniProtKB-UniRule"/>
</dbReference>
<organism evidence="24 25">
    <name type="scientific">Candidatus Amunia macphersoniae</name>
    <dbReference type="NCBI Taxonomy" id="3127014"/>
    <lineage>
        <taxon>Bacteria</taxon>
        <taxon>Bacillati</taxon>
        <taxon>Candidatus Dormiibacterota</taxon>
        <taxon>Candidatus Dormibacteria</taxon>
        <taxon>Candidatus Aeolococcales</taxon>
        <taxon>Candidatus Aeolococcaceae</taxon>
        <taxon>Candidatus Amunia</taxon>
    </lineage>
</organism>
<keyword evidence="5 14" id="KW-0378">Hydrolase</keyword>
<dbReference type="Proteomes" id="UP000614410">
    <property type="component" value="Unassembled WGS sequence"/>
</dbReference>
<evidence type="ECO:0000256" key="21">
    <source>
        <dbReference type="SAM" id="MobiDB-lite"/>
    </source>
</evidence>
<dbReference type="Pfam" id="PF02190">
    <property type="entry name" value="LON_substr_bdg"/>
    <property type="match status" value="1"/>
</dbReference>
<evidence type="ECO:0000256" key="17">
    <source>
        <dbReference type="PIRSR" id="PIRSR001174-2"/>
    </source>
</evidence>
<dbReference type="InterPro" id="IPR003593">
    <property type="entry name" value="AAA+_ATPase"/>
</dbReference>
<comment type="induction">
    <text evidence="14">By heat shock.</text>
</comment>
<dbReference type="PROSITE" id="PS01046">
    <property type="entry name" value="LON_SER"/>
    <property type="match status" value="1"/>
</dbReference>
<proteinExistence type="evidence at transcript level"/>
<feature type="region of interest" description="Disordered" evidence="21">
    <location>
        <begin position="388"/>
        <end position="407"/>
    </location>
</feature>
<dbReference type="InterPro" id="IPR014721">
    <property type="entry name" value="Ribsml_uS5_D2-typ_fold_subgr"/>
</dbReference>
<dbReference type="HAMAP" id="MF_01973">
    <property type="entry name" value="lon_bact"/>
    <property type="match status" value="1"/>
</dbReference>
<dbReference type="GO" id="GO:0043565">
    <property type="term" value="F:sequence-specific DNA binding"/>
    <property type="evidence" value="ECO:0007669"/>
    <property type="project" value="UniProtKB-UniRule"/>
</dbReference>
<dbReference type="SMART" id="SM00382">
    <property type="entry name" value="AAA"/>
    <property type="match status" value="1"/>
</dbReference>
<dbReference type="EMBL" id="JAEKNN010000012">
    <property type="protein sequence ID" value="MBJ7608384.1"/>
    <property type="molecule type" value="Genomic_DNA"/>
</dbReference>
<comment type="similarity">
    <text evidence="14 15 18 19">Belongs to the peptidase S16 family.</text>
</comment>
<comment type="subunit">
    <text evidence="14 15">Homohexamer. Organized in a ring with a central cavity.</text>
</comment>
<dbReference type="SUPFAM" id="SSF88697">
    <property type="entry name" value="PUA domain-like"/>
    <property type="match status" value="1"/>
</dbReference>
<dbReference type="CDD" id="cd19500">
    <property type="entry name" value="RecA-like_Lon"/>
    <property type="match status" value="1"/>
</dbReference>
<evidence type="ECO:0000256" key="10">
    <source>
        <dbReference type="ARBA" id="ARBA00053875"/>
    </source>
</evidence>
<gene>
    <name evidence="14 24" type="primary">lon</name>
    <name evidence="24" type="ORF">JF887_02985</name>
</gene>
<dbReference type="SUPFAM" id="SSF52540">
    <property type="entry name" value="P-loop containing nucleoside triphosphate hydrolases"/>
    <property type="match status" value="1"/>
</dbReference>
<evidence type="ECO:0000256" key="6">
    <source>
        <dbReference type="ARBA" id="ARBA00022825"/>
    </source>
</evidence>
<evidence type="ECO:0000256" key="5">
    <source>
        <dbReference type="ARBA" id="ARBA00022801"/>
    </source>
</evidence>
<feature type="active site" evidence="14 16">
    <location>
        <position position="789"/>
    </location>
</feature>
<evidence type="ECO:0000256" key="1">
    <source>
        <dbReference type="ARBA" id="ARBA00004496"/>
    </source>
</evidence>
<dbReference type="InterPro" id="IPR020568">
    <property type="entry name" value="Ribosomal_Su5_D2-typ_SF"/>
</dbReference>
<feature type="region of interest" description="Disordered" evidence="21">
    <location>
        <begin position="849"/>
        <end position="868"/>
    </location>
</feature>
<dbReference type="EC" id="3.4.21.53" evidence="11 14"/>